<protein>
    <recommendedName>
        <fullName evidence="3">Bacterial Ig domain-containing protein</fullName>
    </recommendedName>
</protein>
<accession>A0ABS4TWZ2</accession>
<organism evidence="1 2">
    <name type="scientific">Kibdelosporangium banguiense</name>
    <dbReference type="NCBI Taxonomy" id="1365924"/>
    <lineage>
        <taxon>Bacteria</taxon>
        <taxon>Bacillati</taxon>
        <taxon>Actinomycetota</taxon>
        <taxon>Actinomycetes</taxon>
        <taxon>Pseudonocardiales</taxon>
        <taxon>Pseudonocardiaceae</taxon>
        <taxon>Kibdelosporangium</taxon>
    </lineage>
</organism>
<proteinExistence type="predicted"/>
<name>A0ABS4TWZ2_9PSEU</name>
<keyword evidence="2" id="KW-1185">Reference proteome</keyword>
<dbReference type="RefSeq" id="WP_209645790.1">
    <property type="nucleotide sequence ID" value="NZ_JAGINW010000001.1"/>
</dbReference>
<evidence type="ECO:0000313" key="2">
    <source>
        <dbReference type="Proteomes" id="UP001519332"/>
    </source>
</evidence>
<evidence type="ECO:0000313" key="1">
    <source>
        <dbReference type="EMBL" id="MBP2328888.1"/>
    </source>
</evidence>
<reference evidence="1 2" key="1">
    <citation type="submission" date="2021-03" db="EMBL/GenBank/DDBJ databases">
        <title>Sequencing the genomes of 1000 actinobacteria strains.</title>
        <authorList>
            <person name="Klenk H.-P."/>
        </authorList>
    </citation>
    <scope>NUCLEOTIDE SEQUENCE [LARGE SCALE GENOMIC DNA]</scope>
    <source>
        <strain evidence="1 2">DSM 46670</strain>
    </source>
</reference>
<sequence>MYGNFIAGTVGADGTPEMGEGFDSVFEKDKPGIVTVTFRPEWTFAEPPAVVATQVYPDKQESAITPNTLSNVAVRWVTTRGFQIATGAPNGLPLARKFSFIAAGILGTPKN</sequence>
<dbReference type="Proteomes" id="UP001519332">
    <property type="component" value="Unassembled WGS sequence"/>
</dbReference>
<evidence type="ECO:0008006" key="3">
    <source>
        <dbReference type="Google" id="ProtNLM"/>
    </source>
</evidence>
<comment type="caution">
    <text evidence="1">The sequence shown here is derived from an EMBL/GenBank/DDBJ whole genome shotgun (WGS) entry which is preliminary data.</text>
</comment>
<dbReference type="EMBL" id="JAGINW010000001">
    <property type="protein sequence ID" value="MBP2328888.1"/>
    <property type="molecule type" value="Genomic_DNA"/>
</dbReference>
<gene>
    <name evidence="1" type="ORF">JOF56_009273</name>
</gene>